<sequence>MYARCGASKAARAIFDEMLLKGIEDVVFWNSMLACHAQNGELALALTTFARTCKQCLRGMPRGMRRGRGGGGGAHHSRPCSRGGRTEEGFLISAREAGLQHHDEGGAGIALLLHTGVVVVELNGQLPTVHIWMLS</sequence>
<name>A0A843UFE4_COLES</name>
<evidence type="ECO:0000313" key="3">
    <source>
        <dbReference type="EMBL" id="MQL80927.1"/>
    </source>
</evidence>
<dbReference type="AlphaFoldDB" id="A0A843UFE4"/>
<dbReference type="Gene3D" id="1.25.40.10">
    <property type="entry name" value="Tetratricopeptide repeat domain"/>
    <property type="match status" value="1"/>
</dbReference>
<dbReference type="Pfam" id="PF01535">
    <property type="entry name" value="PPR"/>
    <property type="match status" value="2"/>
</dbReference>
<evidence type="ECO:0008006" key="5">
    <source>
        <dbReference type="Google" id="ProtNLM"/>
    </source>
</evidence>
<evidence type="ECO:0000313" key="4">
    <source>
        <dbReference type="Proteomes" id="UP000652761"/>
    </source>
</evidence>
<feature type="region of interest" description="Disordered" evidence="2">
    <location>
        <begin position="64"/>
        <end position="84"/>
    </location>
</feature>
<comment type="caution">
    <text evidence="3">The sequence shown here is derived from an EMBL/GenBank/DDBJ whole genome shotgun (WGS) entry which is preliminary data.</text>
</comment>
<keyword evidence="1" id="KW-0677">Repeat</keyword>
<evidence type="ECO:0000256" key="2">
    <source>
        <dbReference type="SAM" id="MobiDB-lite"/>
    </source>
</evidence>
<dbReference type="Proteomes" id="UP000652761">
    <property type="component" value="Unassembled WGS sequence"/>
</dbReference>
<dbReference type="InterPro" id="IPR011990">
    <property type="entry name" value="TPR-like_helical_dom_sf"/>
</dbReference>
<reference evidence="3" key="1">
    <citation type="submission" date="2017-07" db="EMBL/GenBank/DDBJ databases">
        <title>Taro Niue Genome Assembly and Annotation.</title>
        <authorList>
            <person name="Atibalentja N."/>
            <person name="Keating K."/>
            <person name="Fields C.J."/>
        </authorList>
    </citation>
    <scope>NUCLEOTIDE SEQUENCE</scope>
    <source>
        <strain evidence="3">Niue_2</strain>
        <tissue evidence="3">Leaf</tissue>
    </source>
</reference>
<protein>
    <recommendedName>
        <fullName evidence="5">Pentatricopeptide repeat-containing protein</fullName>
    </recommendedName>
</protein>
<dbReference type="InterPro" id="IPR002885">
    <property type="entry name" value="PPR_rpt"/>
</dbReference>
<accession>A0A843UFE4</accession>
<proteinExistence type="predicted"/>
<gene>
    <name evidence="3" type="ORF">Taro_013380</name>
</gene>
<keyword evidence="4" id="KW-1185">Reference proteome</keyword>
<evidence type="ECO:0000256" key="1">
    <source>
        <dbReference type="ARBA" id="ARBA00022737"/>
    </source>
</evidence>
<dbReference type="EMBL" id="NMUH01000534">
    <property type="protein sequence ID" value="MQL80927.1"/>
    <property type="molecule type" value="Genomic_DNA"/>
</dbReference>
<organism evidence="3 4">
    <name type="scientific">Colocasia esculenta</name>
    <name type="common">Wild taro</name>
    <name type="synonym">Arum esculentum</name>
    <dbReference type="NCBI Taxonomy" id="4460"/>
    <lineage>
        <taxon>Eukaryota</taxon>
        <taxon>Viridiplantae</taxon>
        <taxon>Streptophyta</taxon>
        <taxon>Embryophyta</taxon>
        <taxon>Tracheophyta</taxon>
        <taxon>Spermatophyta</taxon>
        <taxon>Magnoliopsida</taxon>
        <taxon>Liliopsida</taxon>
        <taxon>Araceae</taxon>
        <taxon>Aroideae</taxon>
        <taxon>Colocasieae</taxon>
        <taxon>Colocasia</taxon>
    </lineage>
</organism>